<accession>A0A834I8I7</accession>
<dbReference type="EMBL" id="JAACXV010006357">
    <property type="protein sequence ID" value="KAF7276497.1"/>
    <property type="molecule type" value="Genomic_DNA"/>
</dbReference>
<comment type="caution">
    <text evidence="2">The sequence shown here is derived from an EMBL/GenBank/DDBJ whole genome shotgun (WGS) entry which is preliminary data.</text>
</comment>
<feature type="non-terminal residue" evidence="2">
    <location>
        <position position="1"/>
    </location>
</feature>
<gene>
    <name evidence="2" type="ORF">GWI33_010225</name>
</gene>
<dbReference type="Proteomes" id="UP000625711">
    <property type="component" value="Unassembled WGS sequence"/>
</dbReference>
<evidence type="ECO:0000313" key="2">
    <source>
        <dbReference type="EMBL" id="KAF7276497.1"/>
    </source>
</evidence>
<reference evidence="2" key="1">
    <citation type="submission" date="2020-08" db="EMBL/GenBank/DDBJ databases">
        <title>Genome sequencing and assembly of the red palm weevil Rhynchophorus ferrugineus.</title>
        <authorList>
            <person name="Dias G.B."/>
            <person name="Bergman C.M."/>
            <person name="Manee M."/>
        </authorList>
    </citation>
    <scope>NUCLEOTIDE SEQUENCE</scope>
    <source>
        <strain evidence="2">AA-2017</strain>
        <tissue evidence="2">Whole larva</tissue>
    </source>
</reference>
<protein>
    <submittedName>
        <fullName evidence="2">Uncharacterized protein</fullName>
    </submittedName>
</protein>
<proteinExistence type="predicted"/>
<feature type="region of interest" description="Disordered" evidence="1">
    <location>
        <begin position="1"/>
        <end position="20"/>
    </location>
</feature>
<name>A0A834I8I7_RHYFE</name>
<evidence type="ECO:0000313" key="3">
    <source>
        <dbReference type="Proteomes" id="UP000625711"/>
    </source>
</evidence>
<sequence length="47" mass="5367">VEGERKPMVGDIPSMSMSVDEEKSYLDQKIVKDTSLEEDYNKWSKSG</sequence>
<keyword evidence="3" id="KW-1185">Reference proteome</keyword>
<dbReference type="AlphaFoldDB" id="A0A834I8I7"/>
<organism evidence="2 3">
    <name type="scientific">Rhynchophorus ferrugineus</name>
    <name type="common">Red palm weevil</name>
    <name type="synonym">Curculio ferrugineus</name>
    <dbReference type="NCBI Taxonomy" id="354439"/>
    <lineage>
        <taxon>Eukaryota</taxon>
        <taxon>Metazoa</taxon>
        <taxon>Ecdysozoa</taxon>
        <taxon>Arthropoda</taxon>
        <taxon>Hexapoda</taxon>
        <taxon>Insecta</taxon>
        <taxon>Pterygota</taxon>
        <taxon>Neoptera</taxon>
        <taxon>Endopterygota</taxon>
        <taxon>Coleoptera</taxon>
        <taxon>Polyphaga</taxon>
        <taxon>Cucujiformia</taxon>
        <taxon>Curculionidae</taxon>
        <taxon>Dryophthorinae</taxon>
        <taxon>Rhynchophorus</taxon>
    </lineage>
</organism>
<evidence type="ECO:0000256" key="1">
    <source>
        <dbReference type="SAM" id="MobiDB-lite"/>
    </source>
</evidence>
<dbReference type="OrthoDB" id="6781676at2759"/>